<dbReference type="InterPro" id="IPR005532">
    <property type="entry name" value="SUMF_dom"/>
</dbReference>
<dbReference type="CDD" id="cd00037">
    <property type="entry name" value="CLECT"/>
    <property type="match status" value="1"/>
</dbReference>
<dbReference type="InterPro" id="IPR016187">
    <property type="entry name" value="CTDL_fold"/>
</dbReference>
<dbReference type="EMBL" id="NFZW01000011">
    <property type="protein sequence ID" value="RFA35763.1"/>
    <property type="molecule type" value="Genomic_DNA"/>
</dbReference>
<reference evidence="3" key="1">
    <citation type="submission" date="2017-05" db="EMBL/GenBank/DDBJ databases">
        <authorList>
            <person name="Sharma S."/>
            <person name="Sidhu C."/>
            <person name="Pinnaka A.K."/>
        </authorList>
    </citation>
    <scope>NUCLEOTIDE SEQUENCE [LARGE SCALE GENOMIC DNA]</scope>
    <source>
        <strain evidence="3">AK93</strain>
    </source>
</reference>
<feature type="domain" description="Sulfatase-modifying factor enzyme-like" evidence="1">
    <location>
        <begin position="22"/>
        <end position="248"/>
    </location>
</feature>
<gene>
    <name evidence="2" type="ORF">CAL65_12650</name>
</gene>
<proteinExistence type="predicted"/>
<sequence>MRHSIFFAALLIASGPVPAEPVRIDGGYFQQPILLDENTRETYIDAFYLDARQVSNAEFLAFVRQEPAWQRDRIPRLFAQPNYLKHWPQALTLGQRSAADDRPVTYVSWYAARAYCAAQGGRLPSLDEWEYAAALQRNASNQSGSEYAHALFAWYTNPKSRDLAPVAATEPGPLGLHDMHGLVLEWVEDFQLLLTQGDKTDLLGGSCGDTARFMPKFDEEHYATFFRYQSRSNFNARSTTSTLGFRCAYNVEEPL</sequence>
<dbReference type="RefSeq" id="WP_116302541.1">
    <property type="nucleotide sequence ID" value="NZ_NFZV01000011.1"/>
</dbReference>
<dbReference type="AlphaFoldDB" id="A0A3E0WUA2"/>
<comment type="caution">
    <text evidence="2">The sequence shown here is derived from an EMBL/GenBank/DDBJ whole genome shotgun (WGS) entry which is preliminary data.</text>
</comment>
<dbReference type="SUPFAM" id="SSF56436">
    <property type="entry name" value="C-type lectin-like"/>
    <property type="match status" value="1"/>
</dbReference>
<evidence type="ECO:0000313" key="2">
    <source>
        <dbReference type="EMBL" id="RFA35763.1"/>
    </source>
</evidence>
<evidence type="ECO:0000259" key="1">
    <source>
        <dbReference type="Pfam" id="PF03781"/>
    </source>
</evidence>
<dbReference type="Pfam" id="PF03781">
    <property type="entry name" value="FGE-sulfatase"/>
    <property type="match status" value="1"/>
</dbReference>
<dbReference type="GO" id="GO:0120147">
    <property type="term" value="F:formylglycine-generating oxidase activity"/>
    <property type="evidence" value="ECO:0007669"/>
    <property type="project" value="TreeGrafter"/>
</dbReference>
<dbReference type="InterPro" id="IPR042095">
    <property type="entry name" value="SUMF_sf"/>
</dbReference>
<accession>A0A3E0WUA2</accession>
<dbReference type="Proteomes" id="UP000256763">
    <property type="component" value="Unassembled WGS sequence"/>
</dbReference>
<dbReference type="PANTHER" id="PTHR23150:SF19">
    <property type="entry name" value="FORMYLGLYCINE-GENERATING ENZYME"/>
    <property type="match status" value="1"/>
</dbReference>
<organism evidence="2 3">
    <name type="scientific">Alkalilimnicola ehrlichii</name>
    <dbReference type="NCBI Taxonomy" id="351052"/>
    <lineage>
        <taxon>Bacteria</taxon>
        <taxon>Pseudomonadati</taxon>
        <taxon>Pseudomonadota</taxon>
        <taxon>Gammaproteobacteria</taxon>
        <taxon>Chromatiales</taxon>
        <taxon>Ectothiorhodospiraceae</taxon>
        <taxon>Alkalilimnicola</taxon>
    </lineage>
</organism>
<dbReference type="OrthoDB" id="9768004at2"/>
<protein>
    <recommendedName>
        <fullName evidence="1">Sulfatase-modifying factor enzyme-like domain-containing protein</fullName>
    </recommendedName>
</protein>
<dbReference type="PANTHER" id="PTHR23150">
    <property type="entry name" value="SULFATASE MODIFYING FACTOR 1, 2"/>
    <property type="match status" value="1"/>
</dbReference>
<dbReference type="InterPro" id="IPR051043">
    <property type="entry name" value="Sulfatase_Mod_Factor_Kinase"/>
</dbReference>
<dbReference type="Gene3D" id="3.90.1580.10">
    <property type="entry name" value="paralog of FGE (formylglycine-generating enzyme)"/>
    <property type="match status" value="1"/>
</dbReference>
<evidence type="ECO:0000313" key="3">
    <source>
        <dbReference type="Proteomes" id="UP000256763"/>
    </source>
</evidence>
<keyword evidence="3" id="KW-1185">Reference proteome</keyword>
<name>A0A3E0WUA2_9GAMM</name>